<organism evidence="1 2">
    <name type="scientific">Xylaria bambusicola</name>
    <dbReference type="NCBI Taxonomy" id="326684"/>
    <lineage>
        <taxon>Eukaryota</taxon>
        <taxon>Fungi</taxon>
        <taxon>Dikarya</taxon>
        <taxon>Ascomycota</taxon>
        <taxon>Pezizomycotina</taxon>
        <taxon>Sordariomycetes</taxon>
        <taxon>Xylariomycetidae</taxon>
        <taxon>Xylariales</taxon>
        <taxon>Xylariaceae</taxon>
        <taxon>Xylaria</taxon>
    </lineage>
</organism>
<evidence type="ECO:0000313" key="1">
    <source>
        <dbReference type="EMBL" id="KAK5629968.1"/>
    </source>
</evidence>
<comment type="caution">
    <text evidence="1">The sequence shown here is derived from an EMBL/GenBank/DDBJ whole genome shotgun (WGS) entry which is preliminary data.</text>
</comment>
<keyword evidence="2" id="KW-1185">Reference proteome</keyword>
<sequence length="122" mass="13363">MIPESIHISLPPGEERSNATSKCVALTARPLQSTYQIDHERRLAVADEVLPALLHDSDSTEGLRKSLNLLGFLCSVTCLVFLVREDAFPEAPELDYIRGQDDLAPAHDNLGRLCHDGESVGI</sequence>
<proteinExistence type="predicted"/>
<dbReference type="AlphaFoldDB" id="A0AAN7UIA0"/>
<dbReference type="Proteomes" id="UP001305414">
    <property type="component" value="Unassembled WGS sequence"/>
</dbReference>
<evidence type="ECO:0000313" key="2">
    <source>
        <dbReference type="Proteomes" id="UP001305414"/>
    </source>
</evidence>
<name>A0AAN7UIA0_9PEZI</name>
<protein>
    <submittedName>
        <fullName evidence="1">Uncharacterized protein</fullName>
    </submittedName>
</protein>
<reference evidence="1 2" key="1">
    <citation type="submission" date="2023-10" db="EMBL/GenBank/DDBJ databases">
        <title>Draft genome sequence of Xylaria bambusicola isolate GMP-LS, the root and basal stem rot pathogen of sugarcane in Indonesia.</title>
        <authorList>
            <person name="Selvaraj P."/>
            <person name="Muralishankar V."/>
            <person name="Muruganantham S."/>
            <person name="Sp S."/>
            <person name="Haryani S."/>
            <person name="Lau K.J.X."/>
            <person name="Naqvi N.I."/>
        </authorList>
    </citation>
    <scope>NUCLEOTIDE SEQUENCE [LARGE SCALE GENOMIC DNA]</scope>
    <source>
        <strain evidence="1">GMP-LS</strain>
    </source>
</reference>
<dbReference type="EMBL" id="JAWHQM010000013">
    <property type="protein sequence ID" value="KAK5629968.1"/>
    <property type="molecule type" value="Genomic_DNA"/>
</dbReference>
<accession>A0AAN7UIA0</accession>
<gene>
    <name evidence="1" type="ORF">RRF57_005682</name>
</gene>